<keyword evidence="15" id="KW-1185">Reference proteome</keyword>
<dbReference type="GO" id="GO:0004497">
    <property type="term" value="F:monooxygenase activity"/>
    <property type="evidence" value="ECO:0007669"/>
    <property type="project" value="UniProtKB-KW"/>
</dbReference>
<dbReference type="GO" id="GO:0005506">
    <property type="term" value="F:iron ion binding"/>
    <property type="evidence" value="ECO:0007669"/>
    <property type="project" value="InterPro"/>
</dbReference>
<feature type="compositionally biased region" description="Basic and acidic residues" evidence="13">
    <location>
        <begin position="186"/>
        <end position="197"/>
    </location>
</feature>
<keyword evidence="12" id="KW-0472">Membrane</keyword>
<organism evidence="14 15">
    <name type="scientific">Penaeus vannamei</name>
    <name type="common">Whiteleg shrimp</name>
    <name type="synonym">Litopenaeus vannamei</name>
    <dbReference type="NCBI Taxonomy" id="6689"/>
    <lineage>
        <taxon>Eukaryota</taxon>
        <taxon>Metazoa</taxon>
        <taxon>Ecdysozoa</taxon>
        <taxon>Arthropoda</taxon>
        <taxon>Crustacea</taxon>
        <taxon>Multicrustacea</taxon>
        <taxon>Malacostraca</taxon>
        <taxon>Eumalacostraca</taxon>
        <taxon>Eucarida</taxon>
        <taxon>Decapoda</taxon>
        <taxon>Dendrobranchiata</taxon>
        <taxon>Penaeoidea</taxon>
        <taxon>Penaeidae</taxon>
        <taxon>Penaeus</taxon>
    </lineage>
</organism>
<dbReference type="PANTHER" id="PTHR24292">
    <property type="entry name" value="CYTOCHROME P450"/>
    <property type="match status" value="1"/>
</dbReference>
<proteinExistence type="inferred from homology"/>
<dbReference type="GO" id="GO:0016705">
    <property type="term" value="F:oxidoreductase activity, acting on paired donors, with incorporation or reduction of molecular oxygen"/>
    <property type="evidence" value="ECO:0007669"/>
    <property type="project" value="InterPro"/>
</dbReference>
<dbReference type="SUPFAM" id="SSF48264">
    <property type="entry name" value="Cytochrome P450"/>
    <property type="match status" value="1"/>
</dbReference>
<dbReference type="GO" id="GO:0005789">
    <property type="term" value="C:endoplasmic reticulum membrane"/>
    <property type="evidence" value="ECO:0007669"/>
    <property type="project" value="UniProtKB-SubCell"/>
</dbReference>
<dbReference type="GO" id="GO:0020037">
    <property type="term" value="F:heme binding"/>
    <property type="evidence" value="ECO:0007669"/>
    <property type="project" value="InterPro"/>
</dbReference>
<dbReference type="PANTHER" id="PTHR24292:SF102">
    <property type="entry name" value="CYTOCHROME P450 FAMILY-RELATED"/>
    <property type="match status" value="1"/>
</dbReference>
<keyword evidence="7" id="KW-0256">Endoplasmic reticulum</keyword>
<protein>
    <recommendedName>
        <fullName evidence="16">Cytochrome P450</fullName>
    </recommendedName>
</protein>
<gene>
    <name evidence="14" type="ORF">C7M84_000707</name>
</gene>
<evidence type="ECO:0008006" key="16">
    <source>
        <dbReference type="Google" id="ProtNLM"/>
    </source>
</evidence>
<keyword evidence="5" id="KW-0349">Heme</keyword>
<feature type="compositionally biased region" description="Basic and acidic residues" evidence="13">
    <location>
        <begin position="246"/>
        <end position="265"/>
    </location>
</feature>
<feature type="compositionally biased region" description="Basic and acidic residues" evidence="13">
    <location>
        <begin position="155"/>
        <end position="172"/>
    </location>
</feature>
<dbReference type="AlphaFoldDB" id="A0A3R7MER1"/>
<dbReference type="InterPro" id="IPR036396">
    <property type="entry name" value="Cyt_P450_sf"/>
</dbReference>
<dbReference type="InterPro" id="IPR002401">
    <property type="entry name" value="Cyt_P450_E_grp-I"/>
</dbReference>
<evidence type="ECO:0000256" key="1">
    <source>
        <dbReference type="ARBA" id="ARBA00001971"/>
    </source>
</evidence>
<dbReference type="PRINTS" id="PR00463">
    <property type="entry name" value="EP450I"/>
</dbReference>
<comment type="similarity">
    <text evidence="4">Belongs to the cytochrome P450 family.</text>
</comment>
<evidence type="ECO:0000256" key="5">
    <source>
        <dbReference type="ARBA" id="ARBA00022617"/>
    </source>
</evidence>
<evidence type="ECO:0000256" key="6">
    <source>
        <dbReference type="ARBA" id="ARBA00022723"/>
    </source>
</evidence>
<sequence length="453" mass="49302">MLPLMQDCVDDFLGVVSDYVDNGPDSSLFQIRDFPPRHYGYGGSGFGSVAQVLQGTTTSALVEARTSVDFLQLLIDASDEGADDSSRLEMLDPSSHPQESSPPGTTSSSSRPPGRSSPPTTDDHNCMVDTQSDARALTAGDDAAGDDTTNTTGSESRRESNEDRASRSRSQERPVSSSSTGSIGEKPSRSRSQERPPSRTTTNIVEDPPSRPHGQDRPPSTRTNNEDPPHPTPSQDRPPCKTNTSDNRKEPPSRAQPQERPHLTDDEVVANAYMFVLAGYETTANAIAFTSYTLARYPQWQELCVEELRAAQTNLTYEQVSCLHVLERVFQETLRIYPPVPSFVTREAGLTRDVGGVTIPSGVNVTVPVWHIHHDPALWPDPDKFDPDSCYGECASTLYALIPRVGRLEHGVLSRRPAPPLPPLLPQARTPAQSPVGACRGASTPQLPRSLQV</sequence>
<dbReference type="InterPro" id="IPR001128">
    <property type="entry name" value="Cyt_P450"/>
</dbReference>
<evidence type="ECO:0000256" key="8">
    <source>
        <dbReference type="ARBA" id="ARBA00022848"/>
    </source>
</evidence>
<evidence type="ECO:0000256" key="9">
    <source>
        <dbReference type="ARBA" id="ARBA00023002"/>
    </source>
</evidence>
<evidence type="ECO:0000256" key="4">
    <source>
        <dbReference type="ARBA" id="ARBA00010617"/>
    </source>
</evidence>
<dbReference type="EMBL" id="QCYY01001109">
    <property type="protein sequence ID" value="ROT80554.1"/>
    <property type="molecule type" value="Genomic_DNA"/>
</dbReference>
<comment type="cofactor">
    <cofactor evidence="1">
        <name>heme</name>
        <dbReference type="ChEBI" id="CHEBI:30413"/>
    </cofactor>
</comment>
<keyword evidence="6" id="KW-0479">Metal-binding</keyword>
<evidence type="ECO:0000256" key="10">
    <source>
        <dbReference type="ARBA" id="ARBA00023004"/>
    </source>
</evidence>
<evidence type="ECO:0000256" key="3">
    <source>
        <dbReference type="ARBA" id="ARBA00004406"/>
    </source>
</evidence>
<reference evidence="14 15" key="2">
    <citation type="submission" date="2019-01" db="EMBL/GenBank/DDBJ databases">
        <title>The decoding of complex shrimp genome reveals the adaptation for benthos swimmer, frequently molting mechanism and breeding impact on genome.</title>
        <authorList>
            <person name="Sun Y."/>
            <person name="Gao Y."/>
            <person name="Yu Y."/>
        </authorList>
    </citation>
    <scope>NUCLEOTIDE SEQUENCE [LARGE SCALE GENOMIC DNA]</scope>
    <source>
        <tissue evidence="14">Muscle</tissue>
    </source>
</reference>
<feature type="compositionally biased region" description="Polar residues" evidence="13">
    <location>
        <begin position="443"/>
        <end position="453"/>
    </location>
</feature>
<feature type="compositionally biased region" description="Low complexity" evidence="13">
    <location>
        <begin position="133"/>
        <end position="153"/>
    </location>
</feature>
<dbReference type="STRING" id="6689.A0A3R7MER1"/>
<accession>A0A3R7MER1</accession>
<reference evidence="14 15" key="1">
    <citation type="submission" date="2018-04" db="EMBL/GenBank/DDBJ databases">
        <authorList>
            <person name="Zhang X."/>
            <person name="Yuan J."/>
            <person name="Li F."/>
            <person name="Xiang J."/>
        </authorList>
    </citation>
    <scope>NUCLEOTIDE SEQUENCE [LARGE SCALE GENOMIC DNA]</scope>
    <source>
        <tissue evidence="14">Muscle</tissue>
    </source>
</reference>
<feature type="region of interest" description="Disordered" evidence="13">
    <location>
        <begin position="419"/>
        <end position="453"/>
    </location>
</feature>
<evidence type="ECO:0000313" key="15">
    <source>
        <dbReference type="Proteomes" id="UP000283509"/>
    </source>
</evidence>
<keyword evidence="11" id="KW-0503">Monooxygenase</keyword>
<dbReference type="Pfam" id="PF00067">
    <property type="entry name" value="p450"/>
    <property type="match status" value="1"/>
</dbReference>
<evidence type="ECO:0000313" key="14">
    <source>
        <dbReference type="EMBL" id="ROT80554.1"/>
    </source>
</evidence>
<evidence type="ECO:0000256" key="7">
    <source>
        <dbReference type="ARBA" id="ARBA00022824"/>
    </source>
</evidence>
<evidence type="ECO:0000256" key="11">
    <source>
        <dbReference type="ARBA" id="ARBA00023033"/>
    </source>
</evidence>
<dbReference type="Proteomes" id="UP000283509">
    <property type="component" value="Unassembled WGS sequence"/>
</dbReference>
<name>A0A3R7MER1_PENVA</name>
<feature type="compositionally biased region" description="Low complexity" evidence="13">
    <location>
        <begin position="101"/>
        <end position="120"/>
    </location>
</feature>
<keyword evidence="8" id="KW-0492">Microsome</keyword>
<evidence type="ECO:0000256" key="13">
    <source>
        <dbReference type="SAM" id="MobiDB-lite"/>
    </source>
</evidence>
<feature type="region of interest" description="Disordered" evidence="13">
    <location>
        <begin position="81"/>
        <end position="265"/>
    </location>
</feature>
<keyword evidence="10" id="KW-0408">Iron</keyword>
<keyword evidence="9" id="KW-0560">Oxidoreductase</keyword>
<dbReference type="Gene3D" id="1.10.630.10">
    <property type="entry name" value="Cytochrome P450"/>
    <property type="match status" value="1"/>
</dbReference>
<dbReference type="InterPro" id="IPR050476">
    <property type="entry name" value="Insect_CytP450_Detox"/>
</dbReference>
<comment type="caution">
    <text evidence="14">The sequence shown here is derived from an EMBL/GenBank/DDBJ whole genome shotgun (WGS) entry which is preliminary data.</text>
</comment>
<evidence type="ECO:0000256" key="2">
    <source>
        <dbReference type="ARBA" id="ARBA00004174"/>
    </source>
</evidence>
<evidence type="ECO:0000256" key="12">
    <source>
        <dbReference type="ARBA" id="ARBA00023136"/>
    </source>
</evidence>
<comment type="subcellular location">
    <subcellularLocation>
        <location evidence="3">Endoplasmic reticulum membrane</location>
        <topology evidence="3">Peripheral membrane protein</topology>
    </subcellularLocation>
    <subcellularLocation>
        <location evidence="2">Microsome membrane</location>
        <topology evidence="2">Peripheral membrane protein</topology>
    </subcellularLocation>
</comment>